<evidence type="ECO:0000256" key="1">
    <source>
        <dbReference type="ARBA" id="ARBA00011073"/>
    </source>
</evidence>
<dbReference type="AlphaFoldDB" id="A0A1E7L4B0"/>
<dbReference type="InterPro" id="IPR023827">
    <property type="entry name" value="Peptidase_S8_Asp-AS"/>
</dbReference>
<sequence length="390" mass="39493">MTGRRLSTVAAAAGLSALLCAGAAAPAYAKSPSPTWESRALKLKDAHKKAQGEGVKVALIDSGVADHPALDGKVTTGPNLLQDGVHKGDAKFGVHGTAMASNILQAAPKAHILSIRVIDDDPSNDSDLRNATDNPMARAIQYAVDQDVDVISLSIGGDTMGDTFDEKDTAALAVASGANVPVVAASGNEADELNDTSYPAAYPSALAVAAFKKGGAHADFSNVHTYNAISAPGVGITSASNTGGWEKIQGTSPATALTSGVVACMLSAAPEHRLSPGQVRTILTRTAHHPPGGFNPVFGYGRIDAAAAVRAAAQPPREETKSRAHKGAAHLAKPDGIEPTQHPAWDVATLTVGLLASAAGGGMVAGAVLIARRARRTDGPATGASPGQPF</sequence>
<dbReference type="Proteomes" id="UP000176005">
    <property type="component" value="Unassembled WGS sequence"/>
</dbReference>
<dbReference type="RefSeq" id="WP_070017347.1">
    <property type="nucleotide sequence ID" value="NZ_LJGW01000252.1"/>
</dbReference>
<dbReference type="Gene3D" id="3.40.50.200">
    <property type="entry name" value="Peptidase S8/S53 domain"/>
    <property type="match status" value="1"/>
</dbReference>
<feature type="signal peptide" evidence="8">
    <location>
        <begin position="1"/>
        <end position="29"/>
    </location>
</feature>
<evidence type="ECO:0000256" key="6">
    <source>
        <dbReference type="SAM" id="MobiDB-lite"/>
    </source>
</evidence>
<feature type="active site" description="Charge relay system" evidence="5">
    <location>
        <position position="252"/>
    </location>
</feature>
<accession>A0A1E7L4B0</accession>
<dbReference type="PROSITE" id="PS51892">
    <property type="entry name" value="SUBTILASE"/>
    <property type="match status" value="1"/>
</dbReference>
<evidence type="ECO:0000256" key="7">
    <source>
        <dbReference type="SAM" id="Phobius"/>
    </source>
</evidence>
<dbReference type="EMBL" id="LJGW01000252">
    <property type="protein sequence ID" value="OEV11046.1"/>
    <property type="molecule type" value="Genomic_DNA"/>
</dbReference>
<feature type="active site" description="Charge relay system" evidence="5">
    <location>
        <position position="61"/>
    </location>
</feature>
<gene>
    <name evidence="10" type="ORF">AN218_14735</name>
</gene>
<organism evidence="10 11">
    <name type="scientific">Streptomyces nanshensis</name>
    <dbReference type="NCBI Taxonomy" id="518642"/>
    <lineage>
        <taxon>Bacteria</taxon>
        <taxon>Bacillati</taxon>
        <taxon>Actinomycetota</taxon>
        <taxon>Actinomycetes</taxon>
        <taxon>Kitasatosporales</taxon>
        <taxon>Streptomycetaceae</taxon>
        <taxon>Streptomyces</taxon>
    </lineage>
</organism>
<feature type="region of interest" description="Disordered" evidence="6">
    <location>
        <begin position="313"/>
        <end position="341"/>
    </location>
</feature>
<evidence type="ECO:0000313" key="11">
    <source>
        <dbReference type="Proteomes" id="UP000176005"/>
    </source>
</evidence>
<feature type="domain" description="Peptidase S8/S53" evidence="9">
    <location>
        <begin position="52"/>
        <end position="301"/>
    </location>
</feature>
<feature type="chain" id="PRO_5009197047" evidence="8">
    <location>
        <begin position="30"/>
        <end position="390"/>
    </location>
</feature>
<keyword evidence="2 5" id="KW-0645">Protease</keyword>
<dbReference type="GO" id="GO:0006508">
    <property type="term" value="P:proteolysis"/>
    <property type="evidence" value="ECO:0007669"/>
    <property type="project" value="UniProtKB-KW"/>
</dbReference>
<dbReference type="PANTHER" id="PTHR43806:SF11">
    <property type="entry name" value="CEREVISIN-RELATED"/>
    <property type="match status" value="1"/>
</dbReference>
<feature type="active site" description="Charge relay system" evidence="5">
    <location>
        <position position="95"/>
    </location>
</feature>
<evidence type="ECO:0000256" key="5">
    <source>
        <dbReference type="PROSITE-ProRule" id="PRU01240"/>
    </source>
</evidence>
<dbReference type="InterPro" id="IPR036852">
    <property type="entry name" value="Peptidase_S8/S53_dom_sf"/>
</dbReference>
<keyword evidence="4 5" id="KW-0720">Serine protease</keyword>
<evidence type="ECO:0000256" key="8">
    <source>
        <dbReference type="SAM" id="SignalP"/>
    </source>
</evidence>
<evidence type="ECO:0000259" key="9">
    <source>
        <dbReference type="Pfam" id="PF00082"/>
    </source>
</evidence>
<comment type="caution">
    <text evidence="10">The sequence shown here is derived from an EMBL/GenBank/DDBJ whole genome shotgun (WGS) entry which is preliminary data.</text>
</comment>
<dbReference type="PATRIC" id="fig|518642.10.peg.2205"/>
<dbReference type="PRINTS" id="PR00723">
    <property type="entry name" value="SUBTILISIN"/>
</dbReference>
<keyword evidence="11" id="KW-1185">Reference proteome</keyword>
<keyword evidence="7" id="KW-1133">Transmembrane helix</keyword>
<name>A0A1E7L4B0_9ACTN</name>
<dbReference type="GO" id="GO:0004252">
    <property type="term" value="F:serine-type endopeptidase activity"/>
    <property type="evidence" value="ECO:0007669"/>
    <property type="project" value="UniProtKB-UniRule"/>
</dbReference>
<proteinExistence type="inferred from homology"/>
<keyword evidence="8" id="KW-0732">Signal</keyword>
<dbReference type="PROSITE" id="PS00136">
    <property type="entry name" value="SUBTILASE_ASP"/>
    <property type="match status" value="1"/>
</dbReference>
<keyword evidence="7" id="KW-0812">Transmembrane</keyword>
<reference evidence="10 11" key="1">
    <citation type="journal article" date="2016" name="Front. Microbiol.">
        <title>Comparative Genomics Analysis of Streptomyces Species Reveals Their Adaptation to the Marine Environment and Their Diversity at the Genomic Level.</title>
        <authorList>
            <person name="Tian X."/>
            <person name="Zhang Z."/>
            <person name="Yang T."/>
            <person name="Chen M."/>
            <person name="Li J."/>
            <person name="Chen F."/>
            <person name="Yang J."/>
            <person name="Li W."/>
            <person name="Zhang B."/>
            <person name="Zhang Z."/>
            <person name="Wu J."/>
            <person name="Zhang C."/>
            <person name="Long L."/>
            <person name="Xiao J."/>
        </authorList>
    </citation>
    <scope>NUCLEOTIDE SEQUENCE [LARGE SCALE GENOMIC DNA]</scope>
    <source>
        <strain evidence="10 11">SCSIO 10429</strain>
    </source>
</reference>
<evidence type="ECO:0000256" key="3">
    <source>
        <dbReference type="ARBA" id="ARBA00022801"/>
    </source>
</evidence>
<keyword evidence="7" id="KW-0472">Membrane</keyword>
<dbReference type="SUPFAM" id="SSF52743">
    <property type="entry name" value="Subtilisin-like"/>
    <property type="match status" value="1"/>
</dbReference>
<feature type="transmembrane region" description="Helical" evidence="7">
    <location>
        <begin position="347"/>
        <end position="371"/>
    </location>
</feature>
<evidence type="ECO:0000256" key="4">
    <source>
        <dbReference type="ARBA" id="ARBA00022825"/>
    </source>
</evidence>
<comment type="similarity">
    <text evidence="1 5">Belongs to the peptidase S8 family.</text>
</comment>
<dbReference type="PANTHER" id="PTHR43806">
    <property type="entry name" value="PEPTIDASE S8"/>
    <property type="match status" value="1"/>
</dbReference>
<dbReference type="InterPro" id="IPR015500">
    <property type="entry name" value="Peptidase_S8_subtilisin-rel"/>
</dbReference>
<dbReference type="InterPro" id="IPR050131">
    <property type="entry name" value="Peptidase_S8_subtilisin-like"/>
</dbReference>
<dbReference type="InterPro" id="IPR000209">
    <property type="entry name" value="Peptidase_S8/S53_dom"/>
</dbReference>
<protein>
    <submittedName>
        <fullName evidence="10">Serine protease</fullName>
    </submittedName>
</protein>
<dbReference type="Pfam" id="PF00082">
    <property type="entry name" value="Peptidase_S8"/>
    <property type="match status" value="1"/>
</dbReference>
<keyword evidence="3 5" id="KW-0378">Hydrolase</keyword>
<evidence type="ECO:0000313" key="10">
    <source>
        <dbReference type="EMBL" id="OEV11046.1"/>
    </source>
</evidence>
<evidence type="ECO:0000256" key="2">
    <source>
        <dbReference type="ARBA" id="ARBA00022670"/>
    </source>
</evidence>